<dbReference type="InterPro" id="IPR025392">
    <property type="entry name" value="DUF4124"/>
</dbReference>
<organism evidence="4 5">
    <name type="scientific">Ramlibacter alkalitolerans</name>
    <dbReference type="NCBI Taxonomy" id="2039631"/>
    <lineage>
        <taxon>Bacteria</taxon>
        <taxon>Pseudomonadati</taxon>
        <taxon>Pseudomonadota</taxon>
        <taxon>Betaproteobacteria</taxon>
        <taxon>Burkholderiales</taxon>
        <taxon>Comamonadaceae</taxon>
        <taxon>Ramlibacter</taxon>
    </lineage>
</organism>
<reference evidence="4 5" key="1">
    <citation type="journal article" date="2017" name="Int. J. Syst. Evol. Microbiol.">
        <title>Ramlibacter alkalitolerans sp. nov., alkali-tolerant bacterium isolated from soil of ginseng.</title>
        <authorList>
            <person name="Lee D.H."/>
            <person name="Cha C.J."/>
        </authorList>
    </citation>
    <scope>NUCLEOTIDE SEQUENCE [LARGE SCALE GENOMIC DNA]</scope>
    <source>
        <strain evidence="4 5">KACC 19305</strain>
    </source>
</reference>
<dbReference type="RefSeq" id="WP_201692272.1">
    <property type="nucleotide sequence ID" value="NZ_JAEQND010000012.1"/>
</dbReference>
<evidence type="ECO:0000313" key="5">
    <source>
        <dbReference type="Proteomes" id="UP000622707"/>
    </source>
</evidence>
<comment type="caution">
    <text evidence="4">The sequence shown here is derived from an EMBL/GenBank/DDBJ whole genome shotgun (WGS) entry which is preliminary data.</text>
</comment>
<evidence type="ECO:0000256" key="2">
    <source>
        <dbReference type="SAM" id="SignalP"/>
    </source>
</evidence>
<gene>
    <name evidence="4" type="ORF">JI746_21210</name>
</gene>
<name>A0ABS1JTV3_9BURK</name>
<dbReference type="EMBL" id="JAEQND010000012">
    <property type="protein sequence ID" value="MBL0427647.1"/>
    <property type="molecule type" value="Genomic_DNA"/>
</dbReference>
<feature type="domain" description="DUF4124" evidence="3">
    <location>
        <begin position="10"/>
        <end position="62"/>
    </location>
</feature>
<feature type="signal peptide" evidence="2">
    <location>
        <begin position="1"/>
        <end position="21"/>
    </location>
</feature>
<dbReference type="Pfam" id="PF13511">
    <property type="entry name" value="DUF4124"/>
    <property type="match status" value="1"/>
</dbReference>
<feature type="compositionally biased region" description="Low complexity" evidence="1">
    <location>
        <begin position="54"/>
        <end position="75"/>
    </location>
</feature>
<proteinExistence type="predicted"/>
<evidence type="ECO:0000313" key="4">
    <source>
        <dbReference type="EMBL" id="MBL0427647.1"/>
    </source>
</evidence>
<keyword evidence="2" id="KW-0732">Signal</keyword>
<evidence type="ECO:0000256" key="1">
    <source>
        <dbReference type="SAM" id="MobiDB-lite"/>
    </source>
</evidence>
<dbReference type="Proteomes" id="UP000622707">
    <property type="component" value="Unassembled WGS sequence"/>
</dbReference>
<keyword evidence="5" id="KW-1185">Reference proteome</keyword>
<sequence>MKAVPLALLSLVCLAPLAASAEWQWLDKDGHRVFSDQPPPADIAPDRILKQQGARNAAPAPATQAAAAPVAAAPARSGVDPALKPAGKDKVLEERRSKAQSEEAEKQKAEEARVAALRVENCSRARSAKAGIESGQRMAIVNDKGEREVIDDTRRAIELRRLGEVIAQDCRADRQ</sequence>
<accession>A0ABS1JTV3</accession>
<feature type="chain" id="PRO_5046463445" evidence="2">
    <location>
        <begin position="22"/>
        <end position="175"/>
    </location>
</feature>
<protein>
    <submittedName>
        <fullName evidence="4">DUF4124 domain-containing protein</fullName>
    </submittedName>
</protein>
<evidence type="ECO:0000259" key="3">
    <source>
        <dbReference type="Pfam" id="PF13511"/>
    </source>
</evidence>
<feature type="compositionally biased region" description="Basic and acidic residues" evidence="1">
    <location>
        <begin position="86"/>
        <end position="110"/>
    </location>
</feature>
<feature type="region of interest" description="Disordered" evidence="1">
    <location>
        <begin position="34"/>
        <end position="110"/>
    </location>
</feature>